<dbReference type="GO" id="GO:0004519">
    <property type="term" value="F:endonuclease activity"/>
    <property type="evidence" value="ECO:0007669"/>
    <property type="project" value="InterPro"/>
</dbReference>
<feature type="transmembrane region" description="Helical" evidence="1">
    <location>
        <begin position="189"/>
        <end position="208"/>
    </location>
</feature>
<keyword evidence="1" id="KW-0472">Membrane</keyword>
<dbReference type="EMBL" id="VSSQ01000088">
    <property type="protein sequence ID" value="MPL75392.1"/>
    <property type="molecule type" value="Genomic_DNA"/>
</dbReference>
<organism evidence="3">
    <name type="scientific">bioreactor metagenome</name>
    <dbReference type="NCBI Taxonomy" id="1076179"/>
    <lineage>
        <taxon>unclassified sequences</taxon>
        <taxon>metagenomes</taxon>
        <taxon>ecological metagenomes</taxon>
    </lineage>
</organism>
<keyword evidence="1" id="KW-0812">Transmembrane</keyword>
<dbReference type="SUPFAM" id="SSF82771">
    <property type="entry name" value="GIY-YIG endonuclease"/>
    <property type="match status" value="1"/>
</dbReference>
<dbReference type="SMART" id="SM00465">
    <property type="entry name" value="GIYc"/>
    <property type="match status" value="1"/>
</dbReference>
<accession>A0A644U9A6</accession>
<dbReference type="AlphaFoldDB" id="A0A644U9A6"/>
<dbReference type="CDD" id="cd10443">
    <property type="entry name" value="GIY-YIG_HE_Tlr8p_PBC-V_like"/>
    <property type="match status" value="1"/>
</dbReference>
<name>A0A644U9A6_9ZZZZ</name>
<protein>
    <recommendedName>
        <fullName evidence="2">GIY-YIG domain-containing protein</fullName>
    </recommendedName>
</protein>
<dbReference type="InterPro" id="IPR035901">
    <property type="entry name" value="GIY-YIG_endonuc_sf"/>
</dbReference>
<dbReference type="InterPro" id="IPR006350">
    <property type="entry name" value="Intron_endoG1"/>
</dbReference>
<reference evidence="3" key="1">
    <citation type="submission" date="2019-08" db="EMBL/GenBank/DDBJ databases">
        <authorList>
            <person name="Kucharzyk K."/>
            <person name="Murdoch R.W."/>
            <person name="Higgins S."/>
            <person name="Loffler F."/>
        </authorList>
    </citation>
    <scope>NUCLEOTIDE SEQUENCE</scope>
</reference>
<evidence type="ECO:0000259" key="2">
    <source>
        <dbReference type="PROSITE" id="PS50164"/>
    </source>
</evidence>
<evidence type="ECO:0000256" key="1">
    <source>
        <dbReference type="SAM" id="Phobius"/>
    </source>
</evidence>
<keyword evidence="1" id="KW-1133">Transmembrane helix</keyword>
<dbReference type="Pfam" id="PF01541">
    <property type="entry name" value="GIY-YIG"/>
    <property type="match status" value="1"/>
</dbReference>
<comment type="caution">
    <text evidence="3">The sequence shown here is derived from an EMBL/GenBank/DDBJ whole genome shotgun (WGS) entry which is preliminary data.</text>
</comment>
<dbReference type="PROSITE" id="PS50164">
    <property type="entry name" value="GIY_YIG"/>
    <property type="match status" value="1"/>
</dbReference>
<evidence type="ECO:0000313" key="3">
    <source>
        <dbReference type="EMBL" id="MPL75392.1"/>
    </source>
</evidence>
<proteinExistence type="predicted"/>
<gene>
    <name evidence="3" type="ORF">SDC9_21216</name>
</gene>
<dbReference type="NCBIfam" id="TIGR01453">
    <property type="entry name" value="grpIintron_endo"/>
    <property type="match status" value="1"/>
</dbReference>
<feature type="domain" description="GIY-YIG" evidence="2">
    <location>
        <begin position="53"/>
        <end position="139"/>
    </location>
</feature>
<sequence length="210" mass="24154">MKEPIGKTARKIIHESKNNPRIISYNKNPMGKTAKKILSKSNPPINNNRIAMIKGYIYCIVNKSNGSRYIGQTVRNPNTRFNEHMNNAFDFTSSSYNTQFSQAIRTYGINNFELLILETGIIESNLDSREIHYIARYNTYYGGYNGTKGGGARVKTFSNEFHENAIKDSEEFRKKYDEKRKSDEELQNWFCACCFGVFIIVMIIVILGNI</sequence>
<dbReference type="Gene3D" id="3.40.1440.10">
    <property type="entry name" value="GIY-YIG endonuclease"/>
    <property type="match status" value="1"/>
</dbReference>
<dbReference type="InterPro" id="IPR000305">
    <property type="entry name" value="GIY-YIG_endonuc"/>
</dbReference>